<dbReference type="Proteomes" id="UP001066276">
    <property type="component" value="Chromosome 9"/>
</dbReference>
<evidence type="ECO:0000313" key="1">
    <source>
        <dbReference type="EMBL" id="KAJ1108152.1"/>
    </source>
</evidence>
<protein>
    <submittedName>
        <fullName evidence="1">Uncharacterized protein</fullName>
    </submittedName>
</protein>
<dbReference type="EMBL" id="JANPWB010000013">
    <property type="protein sequence ID" value="KAJ1108152.1"/>
    <property type="molecule type" value="Genomic_DNA"/>
</dbReference>
<evidence type="ECO:0000313" key="2">
    <source>
        <dbReference type="Proteomes" id="UP001066276"/>
    </source>
</evidence>
<accession>A0AAV7N0U5</accession>
<keyword evidence="2" id="KW-1185">Reference proteome</keyword>
<proteinExistence type="predicted"/>
<dbReference type="AlphaFoldDB" id="A0AAV7N0U5"/>
<reference evidence="1" key="1">
    <citation type="journal article" date="2022" name="bioRxiv">
        <title>Sequencing and chromosome-scale assembly of the giantPleurodeles waltlgenome.</title>
        <authorList>
            <person name="Brown T."/>
            <person name="Elewa A."/>
            <person name="Iarovenko S."/>
            <person name="Subramanian E."/>
            <person name="Araus A.J."/>
            <person name="Petzold A."/>
            <person name="Susuki M."/>
            <person name="Suzuki K.-i.T."/>
            <person name="Hayashi T."/>
            <person name="Toyoda A."/>
            <person name="Oliveira C."/>
            <person name="Osipova E."/>
            <person name="Leigh N.D."/>
            <person name="Simon A."/>
            <person name="Yun M.H."/>
        </authorList>
    </citation>
    <scope>NUCLEOTIDE SEQUENCE</scope>
    <source>
        <strain evidence="1">20211129_DDA</strain>
        <tissue evidence="1">Liver</tissue>
    </source>
</reference>
<sequence length="166" mass="18426">MPLVCGFYSSGLISPAYTTQSCLTIVLEDPKQCKFPFQHSKELGQQDTQTDLSNGTTAHTILEQLTRTAAIMVELQTGFCSTDAWFDSLTIRTDHMGEPLDRQNTLLDSAEELISGLHDRTATTWKRLERVEKILKAVAVKNEDLEARSCCNNIQILGIAESTDMG</sequence>
<comment type="caution">
    <text evidence="1">The sequence shown here is derived from an EMBL/GenBank/DDBJ whole genome shotgun (WGS) entry which is preliminary data.</text>
</comment>
<gene>
    <name evidence="1" type="ORF">NDU88_005534</name>
</gene>
<organism evidence="1 2">
    <name type="scientific">Pleurodeles waltl</name>
    <name type="common">Iberian ribbed newt</name>
    <dbReference type="NCBI Taxonomy" id="8319"/>
    <lineage>
        <taxon>Eukaryota</taxon>
        <taxon>Metazoa</taxon>
        <taxon>Chordata</taxon>
        <taxon>Craniata</taxon>
        <taxon>Vertebrata</taxon>
        <taxon>Euteleostomi</taxon>
        <taxon>Amphibia</taxon>
        <taxon>Batrachia</taxon>
        <taxon>Caudata</taxon>
        <taxon>Salamandroidea</taxon>
        <taxon>Salamandridae</taxon>
        <taxon>Pleurodelinae</taxon>
        <taxon>Pleurodeles</taxon>
    </lineage>
</organism>
<name>A0AAV7N0U5_PLEWA</name>